<keyword evidence="2 5" id="KW-0812">Transmembrane</keyword>
<dbReference type="PANTHER" id="PTHR35371:SF1">
    <property type="entry name" value="BLR7753 PROTEIN"/>
    <property type="match status" value="1"/>
</dbReference>
<dbReference type="AlphaFoldDB" id="A3QAU4"/>
<dbReference type="KEGG" id="slo:Shew_0720"/>
<evidence type="ECO:0008006" key="8">
    <source>
        <dbReference type="Google" id="ProtNLM"/>
    </source>
</evidence>
<evidence type="ECO:0000256" key="4">
    <source>
        <dbReference type="ARBA" id="ARBA00023136"/>
    </source>
</evidence>
<dbReference type="PANTHER" id="PTHR35371">
    <property type="entry name" value="INNER MEMBRANE PROTEIN"/>
    <property type="match status" value="1"/>
</dbReference>
<gene>
    <name evidence="6" type="ordered locus">Shew_0720</name>
</gene>
<comment type="subcellular location">
    <subcellularLocation>
        <location evidence="1">Membrane</location>
    </subcellularLocation>
</comment>
<organism evidence="6 7">
    <name type="scientific">Shewanella loihica (strain ATCC BAA-1088 / PV-4)</name>
    <dbReference type="NCBI Taxonomy" id="323850"/>
    <lineage>
        <taxon>Bacteria</taxon>
        <taxon>Pseudomonadati</taxon>
        <taxon>Pseudomonadota</taxon>
        <taxon>Gammaproteobacteria</taxon>
        <taxon>Alteromonadales</taxon>
        <taxon>Shewanellaceae</taxon>
        <taxon>Shewanella</taxon>
    </lineage>
</organism>
<dbReference type="STRING" id="323850.Shew_0720"/>
<evidence type="ECO:0000256" key="3">
    <source>
        <dbReference type="ARBA" id="ARBA00022989"/>
    </source>
</evidence>
<dbReference type="HOGENOM" id="CLU_110778_2_0_6"/>
<feature type="transmembrane region" description="Helical" evidence="5">
    <location>
        <begin position="82"/>
        <end position="101"/>
    </location>
</feature>
<dbReference type="eggNOG" id="COG3686">
    <property type="taxonomic scope" value="Bacteria"/>
</dbReference>
<dbReference type="Gene3D" id="1.20.120.550">
    <property type="entry name" value="Membrane associated eicosanoid/glutathione metabolism-like domain"/>
    <property type="match status" value="1"/>
</dbReference>
<evidence type="ECO:0000256" key="2">
    <source>
        <dbReference type="ARBA" id="ARBA00022692"/>
    </source>
</evidence>
<dbReference type="EMBL" id="CP000606">
    <property type="protein sequence ID" value="ABO22592.1"/>
    <property type="molecule type" value="Genomic_DNA"/>
</dbReference>
<sequence precursor="true">MMTMLLACLLFAMLLPYLAKVPVAMAMAKQGGYDNAYPRSQQAQLTGFGARALAAHQNAFESLLIFAVAALTVIARDKVDDTVGLLALVHVLARCAYHLLYLLDKSTLRSLSWFVAIIAAFAIFARAF</sequence>
<keyword evidence="4 5" id="KW-0472">Membrane</keyword>
<dbReference type="InterPro" id="IPR023352">
    <property type="entry name" value="MAPEG-like_dom_sf"/>
</dbReference>
<proteinExistence type="predicted"/>
<evidence type="ECO:0000256" key="5">
    <source>
        <dbReference type="SAM" id="Phobius"/>
    </source>
</evidence>
<dbReference type="Pfam" id="PF01124">
    <property type="entry name" value="MAPEG"/>
    <property type="match status" value="1"/>
</dbReference>
<evidence type="ECO:0000313" key="7">
    <source>
        <dbReference type="Proteomes" id="UP000001558"/>
    </source>
</evidence>
<accession>A3QAU4</accession>
<keyword evidence="7" id="KW-1185">Reference proteome</keyword>
<protein>
    <recommendedName>
        <fullName evidence="8">MAPEG family protein</fullName>
    </recommendedName>
</protein>
<dbReference type="GO" id="GO:0016020">
    <property type="term" value="C:membrane"/>
    <property type="evidence" value="ECO:0007669"/>
    <property type="project" value="UniProtKB-SubCell"/>
</dbReference>
<dbReference type="SUPFAM" id="SSF161084">
    <property type="entry name" value="MAPEG domain-like"/>
    <property type="match status" value="1"/>
</dbReference>
<dbReference type="Proteomes" id="UP000001558">
    <property type="component" value="Chromosome"/>
</dbReference>
<feature type="transmembrane region" description="Helical" evidence="5">
    <location>
        <begin position="107"/>
        <end position="125"/>
    </location>
</feature>
<evidence type="ECO:0000256" key="1">
    <source>
        <dbReference type="ARBA" id="ARBA00004370"/>
    </source>
</evidence>
<keyword evidence="3 5" id="KW-1133">Transmembrane helix</keyword>
<feature type="transmembrane region" description="Helical" evidence="5">
    <location>
        <begin position="52"/>
        <end position="75"/>
    </location>
</feature>
<name>A3QAU4_SHELP</name>
<evidence type="ECO:0000313" key="6">
    <source>
        <dbReference type="EMBL" id="ABO22592.1"/>
    </source>
</evidence>
<reference evidence="6 7" key="1">
    <citation type="submission" date="2007-03" db="EMBL/GenBank/DDBJ databases">
        <title>Complete sequence of Shewanella loihica PV-4.</title>
        <authorList>
            <consortium name="US DOE Joint Genome Institute"/>
            <person name="Copeland A."/>
            <person name="Lucas S."/>
            <person name="Lapidus A."/>
            <person name="Barry K."/>
            <person name="Detter J.C."/>
            <person name="Glavina del Rio T."/>
            <person name="Hammon N."/>
            <person name="Israni S."/>
            <person name="Dalin E."/>
            <person name="Tice H."/>
            <person name="Pitluck S."/>
            <person name="Chain P."/>
            <person name="Malfatti S."/>
            <person name="Shin M."/>
            <person name="Vergez L."/>
            <person name="Schmutz J."/>
            <person name="Larimer F."/>
            <person name="Land M."/>
            <person name="Hauser L."/>
            <person name="Kyrpides N."/>
            <person name="Mikhailova N."/>
            <person name="Romine M.F."/>
            <person name="Serres G."/>
            <person name="Fredrickson J."/>
            <person name="Tiedje J."/>
            <person name="Richardson P."/>
        </authorList>
    </citation>
    <scope>NUCLEOTIDE SEQUENCE [LARGE SCALE GENOMIC DNA]</scope>
    <source>
        <strain evidence="7">ATCC BAA-1088 / PV-4</strain>
    </source>
</reference>
<dbReference type="InterPro" id="IPR001129">
    <property type="entry name" value="Membr-assoc_MAPEG"/>
</dbReference>